<feature type="binding site" evidence="3">
    <location>
        <position position="147"/>
    </location>
    <ligand>
        <name>Zn(2+)</name>
        <dbReference type="ChEBI" id="CHEBI:29105"/>
    </ligand>
</feature>
<dbReference type="SMART" id="SM00947">
    <property type="entry name" value="Pro_CA"/>
    <property type="match status" value="1"/>
</dbReference>
<dbReference type="PANTHER" id="PTHR11002:SF79">
    <property type="entry name" value="CARBONIC ANHYDRASE 2"/>
    <property type="match status" value="1"/>
</dbReference>
<dbReference type="Gene3D" id="3.40.1050.10">
    <property type="entry name" value="Carbonic anhydrase"/>
    <property type="match status" value="1"/>
</dbReference>
<keyword evidence="5" id="KW-1185">Reference proteome</keyword>
<evidence type="ECO:0000256" key="3">
    <source>
        <dbReference type="PIRSR" id="PIRSR601765-1"/>
    </source>
</evidence>
<comment type="function">
    <text evidence="2">Catalyzes the reversible hydration of carbon dioxide to form bicarbonate.</text>
</comment>
<feature type="binding site" evidence="3">
    <location>
        <position position="93"/>
    </location>
    <ligand>
        <name>Zn(2+)</name>
        <dbReference type="ChEBI" id="CHEBI:29105"/>
    </ligand>
</feature>
<dbReference type="AlphaFoldDB" id="D3Q3J0"/>
<protein>
    <submittedName>
        <fullName evidence="4">Carbonic anhydrase</fullName>
    </submittedName>
</protein>
<dbReference type="PANTHER" id="PTHR11002">
    <property type="entry name" value="CARBONIC ANHYDRASE"/>
    <property type="match status" value="1"/>
</dbReference>
<keyword evidence="3" id="KW-0862">Zinc</keyword>
<reference evidence="4 5" key="1">
    <citation type="journal article" date="2009" name="Stand. Genomic Sci.">
        <title>Complete genome sequence of Stackebrandtia nassauensis type strain (LLR-40K-21).</title>
        <authorList>
            <person name="Munk C."/>
            <person name="Lapidus A."/>
            <person name="Copeland A."/>
            <person name="Jando M."/>
            <person name="Mayilraj S."/>
            <person name="Glavina Del Rio T."/>
            <person name="Nolan M."/>
            <person name="Chen F."/>
            <person name="Lucas S."/>
            <person name="Tice H."/>
            <person name="Cheng J.F."/>
            <person name="Han C."/>
            <person name="Detter J.C."/>
            <person name="Bruce D."/>
            <person name="Goodwin L."/>
            <person name="Chain P."/>
            <person name="Pitluck S."/>
            <person name="Goker M."/>
            <person name="Ovchinikova G."/>
            <person name="Pati A."/>
            <person name="Ivanova N."/>
            <person name="Mavromatis K."/>
            <person name="Chen A."/>
            <person name="Palaniappan K."/>
            <person name="Land M."/>
            <person name="Hauser L."/>
            <person name="Chang Y.J."/>
            <person name="Jeffries C.D."/>
            <person name="Bristow J."/>
            <person name="Eisen J.A."/>
            <person name="Markowitz V."/>
            <person name="Hugenholtz P."/>
            <person name="Kyrpides N.C."/>
            <person name="Klenk H.P."/>
        </authorList>
    </citation>
    <scope>NUCLEOTIDE SEQUENCE [LARGE SCALE GENOMIC DNA]</scope>
    <source>
        <strain evidence="5">DSM 44728 / CIP 108903 / NRRL B-16338 / NBRC 102104 / LLR-40K-21</strain>
    </source>
</reference>
<dbReference type="InterPro" id="IPR036874">
    <property type="entry name" value="Carbonic_anhydrase_sf"/>
</dbReference>
<gene>
    <name evidence="4" type="ordered locus">Snas_2345</name>
</gene>
<sequence length="232" mass="24206">MVMLFVAGMLVLADLPPPLPGSTETTDTQLLTGATTMLIPPHLPARARAALRALLDGNRRFISGSPTYSRDISSARAAAGGQRPIAAVFTCVDSRVTAESLFDCDFGQLIVVRTAGHVPDRAAVGSLRFAVDALAVPLVIVLGHERCGAVKLAVDTLRDPNRPEQLDYLVEQLSDPVAKALSDGAADPCATAMRLQIDQTVAVLKGDPGVAAASIVGARYDLDNGTVSVHSA</sequence>
<evidence type="ECO:0000256" key="1">
    <source>
        <dbReference type="ARBA" id="ARBA00006217"/>
    </source>
</evidence>
<dbReference type="GO" id="GO:0004089">
    <property type="term" value="F:carbonate dehydratase activity"/>
    <property type="evidence" value="ECO:0007669"/>
    <property type="project" value="InterPro"/>
</dbReference>
<dbReference type="InterPro" id="IPR001765">
    <property type="entry name" value="Carbonic_anhydrase"/>
</dbReference>
<dbReference type="GO" id="GO:0008270">
    <property type="term" value="F:zinc ion binding"/>
    <property type="evidence" value="ECO:0007669"/>
    <property type="project" value="InterPro"/>
</dbReference>
<evidence type="ECO:0000313" key="5">
    <source>
        <dbReference type="Proteomes" id="UP000000844"/>
    </source>
</evidence>
<keyword evidence="3" id="KW-0479">Metal-binding</keyword>
<evidence type="ECO:0000256" key="2">
    <source>
        <dbReference type="ARBA" id="ARBA00024993"/>
    </source>
</evidence>
<dbReference type="SUPFAM" id="SSF53056">
    <property type="entry name" value="beta-carbonic anhydrase, cab"/>
    <property type="match status" value="1"/>
</dbReference>
<feature type="binding site" evidence="3">
    <location>
        <position position="91"/>
    </location>
    <ligand>
        <name>Zn(2+)</name>
        <dbReference type="ChEBI" id="CHEBI:29105"/>
    </ligand>
</feature>
<proteinExistence type="inferred from homology"/>
<dbReference type="Proteomes" id="UP000000844">
    <property type="component" value="Chromosome"/>
</dbReference>
<feature type="binding site" evidence="3">
    <location>
        <position position="144"/>
    </location>
    <ligand>
        <name>Zn(2+)</name>
        <dbReference type="ChEBI" id="CHEBI:29105"/>
    </ligand>
</feature>
<organism evidence="4 5">
    <name type="scientific">Stackebrandtia nassauensis (strain DSM 44728 / CIP 108903 / NRRL B-16338 / NBRC 102104 / LLR-40K-21)</name>
    <dbReference type="NCBI Taxonomy" id="446470"/>
    <lineage>
        <taxon>Bacteria</taxon>
        <taxon>Bacillati</taxon>
        <taxon>Actinomycetota</taxon>
        <taxon>Actinomycetes</taxon>
        <taxon>Glycomycetales</taxon>
        <taxon>Glycomycetaceae</taxon>
        <taxon>Stackebrandtia</taxon>
    </lineage>
</organism>
<name>D3Q3J0_STANL</name>
<accession>D3Q3J0</accession>
<dbReference type="STRING" id="446470.Snas_2345"/>
<dbReference type="EMBL" id="CP001778">
    <property type="protein sequence ID" value="ADD42031.1"/>
    <property type="molecule type" value="Genomic_DNA"/>
</dbReference>
<dbReference type="HOGENOM" id="CLU_053879_4_2_11"/>
<comment type="similarity">
    <text evidence="1">Belongs to the beta-class carbonic anhydrase family.</text>
</comment>
<dbReference type="Pfam" id="PF00484">
    <property type="entry name" value="Pro_CA"/>
    <property type="match status" value="1"/>
</dbReference>
<dbReference type="KEGG" id="sna:Snas_2345"/>
<dbReference type="eggNOG" id="COG0288">
    <property type="taxonomic scope" value="Bacteria"/>
</dbReference>
<comment type="cofactor">
    <cofactor evidence="3">
        <name>Zn(2+)</name>
        <dbReference type="ChEBI" id="CHEBI:29105"/>
    </cofactor>
    <text evidence="3">Binds 1 zinc ion per subunit.</text>
</comment>
<evidence type="ECO:0000313" key="4">
    <source>
        <dbReference type="EMBL" id="ADD42031.1"/>
    </source>
</evidence>